<dbReference type="GO" id="GO:0032196">
    <property type="term" value="P:transposition"/>
    <property type="evidence" value="ECO:0007669"/>
    <property type="project" value="UniProtKB-KW"/>
</dbReference>
<keyword evidence="3" id="KW-0238">DNA-binding</keyword>
<dbReference type="GO" id="GO:0006310">
    <property type="term" value="P:DNA recombination"/>
    <property type="evidence" value="ECO:0007669"/>
    <property type="project" value="UniProtKB-KW"/>
</dbReference>
<feature type="domain" description="Cas12f1-like TNB" evidence="7">
    <location>
        <begin position="224"/>
        <end position="292"/>
    </location>
</feature>
<keyword evidence="9" id="KW-1185">Reference proteome</keyword>
<evidence type="ECO:0000313" key="8">
    <source>
        <dbReference type="EMBL" id="GBO94646.1"/>
    </source>
</evidence>
<dbReference type="GO" id="GO:0003677">
    <property type="term" value="F:DNA binding"/>
    <property type="evidence" value="ECO:0007669"/>
    <property type="project" value="UniProtKB-KW"/>
</dbReference>
<accession>A0A388SEE4</accession>
<dbReference type="EMBL" id="BGZJ01000002">
    <property type="protein sequence ID" value="GBO94646.1"/>
    <property type="molecule type" value="Genomic_DNA"/>
</dbReference>
<evidence type="ECO:0000256" key="3">
    <source>
        <dbReference type="ARBA" id="ARBA00023125"/>
    </source>
</evidence>
<feature type="region of interest" description="Disordered" evidence="5">
    <location>
        <begin position="301"/>
        <end position="331"/>
    </location>
</feature>
<evidence type="ECO:0000256" key="5">
    <source>
        <dbReference type="SAM" id="MobiDB-lite"/>
    </source>
</evidence>
<evidence type="ECO:0008006" key="10">
    <source>
        <dbReference type="Google" id="ProtNLM"/>
    </source>
</evidence>
<dbReference type="NCBIfam" id="TIGR01766">
    <property type="entry name" value="IS200/IS605 family accessory protein TnpB-like domain"/>
    <property type="match status" value="1"/>
</dbReference>
<gene>
    <name evidence="8" type="ORF">MESMUL_20000</name>
</gene>
<keyword evidence="4" id="KW-0233">DNA recombination</keyword>
<dbReference type="Pfam" id="PF01385">
    <property type="entry name" value="OrfB_IS605"/>
    <property type="match status" value="1"/>
</dbReference>
<feature type="compositionally biased region" description="Polar residues" evidence="5">
    <location>
        <begin position="313"/>
        <end position="325"/>
    </location>
</feature>
<sequence>MKKVTKCAPQYALTDLGMAFEHLFDNPGDFKYPNFKKKGSKRDSFRLDNCQFKVENNRIRVPHVGWVRMHERLRFRGAKLLWATISRQADGWYVSIQLELHDLDHLSPAKNQGRIGVDLGVLNFATLSNGLVFEGPKPLKKYSEKLAKLQRKFSRTEKNSHNRAKLRIKIARLYEKISNIRLDAIHKLTAFLTANYSEVCIEDLSVKGMMRNHHLARAISDMGFREFRRQMEYKMKQRGGRLIIASRWFPSSKMCRFCGLTNKALKLKHRLWVCPHCGRIIVDRDVNAAINLCNYIDRVDKSDSCSDSGRAAASSQKGNAVSSESYPDVCPAGEDPSRLKAAAERQGCQSTMQTCRKTLAGNDAADPGENSKAFYYGVGSDDWGSQRNSLPGSFGAEVVSKQTVNVQVCSEAQ</sequence>
<dbReference type="NCBIfam" id="NF040570">
    <property type="entry name" value="guided_TnpB"/>
    <property type="match status" value="1"/>
</dbReference>
<dbReference type="Proteomes" id="UP000266091">
    <property type="component" value="Unassembled WGS sequence"/>
</dbReference>
<keyword evidence="2" id="KW-0815">Transposition</keyword>
<evidence type="ECO:0000256" key="2">
    <source>
        <dbReference type="ARBA" id="ARBA00022578"/>
    </source>
</evidence>
<evidence type="ECO:0000256" key="4">
    <source>
        <dbReference type="ARBA" id="ARBA00023172"/>
    </source>
</evidence>
<proteinExistence type="inferred from homology"/>
<comment type="similarity">
    <text evidence="1">In the C-terminal section; belongs to the transposase 35 family.</text>
</comment>
<dbReference type="InterPro" id="IPR010095">
    <property type="entry name" value="Cas12f1-like_TNB"/>
</dbReference>
<evidence type="ECO:0000259" key="6">
    <source>
        <dbReference type="Pfam" id="PF01385"/>
    </source>
</evidence>
<dbReference type="Pfam" id="PF07282">
    <property type="entry name" value="Cas12f1-like_TNB"/>
    <property type="match status" value="1"/>
</dbReference>
<evidence type="ECO:0000256" key="1">
    <source>
        <dbReference type="ARBA" id="ARBA00008761"/>
    </source>
</evidence>
<evidence type="ECO:0000259" key="7">
    <source>
        <dbReference type="Pfam" id="PF07282"/>
    </source>
</evidence>
<dbReference type="OrthoDB" id="5560528at2"/>
<feature type="domain" description="Probable transposase IS891/IS1136/IS1341" evidence="6">
    <location>
        <begin position="106"/>
        <end position="212"/>
    </location>
</feature>
<protein>
    <recommendedName>
        <fullName evidence="10">Transposase</fullName>
    </recommendedName>
</protein>
<reference evidence="8 9" key="1">
    <citation type="journal article" date="2018" name="Int. J. Syst. Evol. Microbiol.">
        <title>Mesosutterella multiformis gen. nov., sp. nov., a member of the family Sutterellaceae and Sutterella megalosphaeroides sp. nov., isolated from human faeces.</title>
        <authorList>
            <person name="Sakamoto M."/>
            <person name="Ikeyama N."/>
            <person name="Kunihiro T."/>
            <person name="Iino T."/>
            <person name="Yuki M."/>
            <person name="Ohkuma M."/>
        </authorList>
    </citation>
    <scope>NUCLEOTIDE SEQUENCE [LARGE SCALE GENOMIC DNA]</scope>
    <source>
        <strain evidence="8 9">4NBBH2</strain>
    </source>
</reference>
<dbReference type="InterPro" id="IPR001959">
    <property type="entry name" value="Transposase"/>
</dbReference>
<comment type="caution">
    <text evidence="8">The sequence shown here is derived from an EMBL/GenBank/DDBJ whole genome shotgun (WGS) entry which is preliminary data.</text>
</comment>
<dbReference type="AlphaFoldDB" id="A0A388SEE4"/>
<name>A0A388SEE4_9BURK</name>
<evidence type="ECO:0000313" key="9">
    <source>
        <dbReference type="Proteomes" id="UP000266091"/>
    </source>
</evidence>
<organism evidence="8 9">
    <name type="scientific">Mesosutterella multiformis</name>
    <dbReference type="NCBI Taxonomy" id="2259133"/>
    <lineage>
        <taxon>Bacteria</taxon>
        <taxon>Pseudomonadati</taxon>
        <taxon>Pseudomonadota</taxon>
        <taxon>Betaproteobacteria</taxon>
        <taxon>Burkholderiales</taxon>
        <taxon>Sutterellaceae</taxon>
        <taxon>Mesosutterella</taxon>
    </lineage>
</organism>